<dbReference type="InterPro" id="IPR035901">
    <property type="entry name" value="GIY-YIG_endonuc_sf"/>
</dbReference>
<dbReference type="PANTHER" id="PTHR34477">
    <property type="entry name" value="UPF0213 PROTEIN YHBQ"/>
    <property type="match status" value="1"/>
</dbReference>
<evidence type="ECO:0000259" key="1">
    <source>
        <dbReference type="PROSITE" id="PS50164"/>
    </source>
</evidence>
<proteinExistence type="predicted"/>
<sequence>MTADNWCLYLIRFDTRLYAGITNDMDRRLGQHRSGRGAKCLRGRTDLRLAYVSAPAYTHRQAARAEYRLKRKTKRFKEWVVAAQPTAVVEVLLNELDLKK</sequence>
<evidence type="ECO:0000313" key="2">
    <source>
        <dbReference type="EMBL" id="AIE47869.1"/>
    </source>
</evidence>
<dbReference type="EMBL" id="KM009991">
    <property type="protein sequence ID" value="AIE47869.1"/>
    <property type="molecule type" value="Genomic_DNA"/>
</dbReference>
<dbReference type="OrthoDB" id="27013at10239"/>
<dbReference type="GeneID" id="20004004"/>
<evidence type="ECO:0000313" key="3">
    <source>
        <dbReference type="Proteomes" id="UP000203240"/>
    </source>
</evidence>
<dbReference type="CDD" id="cd10456">
    <property type="entry name" value="GIY-YIG_UPF0213"/>
    <property type="match status" value="1"/>
</dbReference>
<dbReference type="PANTHER" id="PTHR34477:SF1">
    <property type="entry name" value="UPF0213 PROTEIN YHBQ"/>
    <property type="match status" value="1"/>
</dbReference>
<keyword evidence="3" id="KW-1185">Reference proteome</keyword>
<feature type="domain" description="GIY-YIG" evidence="1">
    <location>
        <begin position="4"/>
        <end position="79"/>
    </location>
</feature>
<dbReference type="PROSITE" id="PS50164">
    <property type="entry name" value="GIY_YIG"/>
    <property type="match status" value="1"/>
</dbReference>
<organism evidence="2 3">
    <name type="scientific">Peridroma alphabaculovirus</name>
    <dbReference type="NCBI Taxonomy" id="1346829"/>
    <lineage>
        <taxon>Viruses</taxon>
        <taxon>Viruses incertae sedis</taxon>
        <taxon>Naldaviricetes</taxon>
        <taxon>Lefavirales</taxon>
        <taxon>Baculoviridae</taxon>
        <taxon>Alphabaculovirus</taxon>
    </lineage>
</organism>
<gene>
    <name evidence="2" type="ORF">pesp094</name>
</gene>
<accession>A0A068LKN9</accession>
<dbReference type="SUPFAM" id="SSF82771">
    <property type="entry name" value="GIY-YIG endonuclease"/>
    <property type="match status" value="1"/>
</dbReference>
<protein>
    <submittedName>
        <fullName evidence="2">Ac79-like protein</fullName>
    </submittedName>
</protein>
<dbReference type="RefSeq" id="YP_009049920.1">
    <property type="nucleotide sequence ID" value="NC_024625.1"/>
</dbReference>
<dbReference type="Proteomes" id="UP000203240">
    <property type="component" value="Segment"/>
</dbReference>
<dbReference type="Gene3D" id="3.40.1440.10">
    <property type="entry name" value="GIY-YIG endonuclease"/>
    <property type="match status" value="1"/>
</dbReference>
<reference evidence="2 3" key="1">
    <citation type="journal article" date="2015" name="Genome Announc.">
        <title>A Distinct Group II Alphabaculovirus Isolated from a Peridroma Species.</title>
        <authorList>
            <person name="Rohrmann G.F."/>
            <person name="Erlandson M.A."/>
            <person name="Theilmann D.A."/>
        </authorList>
    </citation>
    <scope>NUCLEOTIDE SEQUENCE [LARGE SCALE GENOMIC DNA]</scope>
    <source>
        <strain evidence="2">GR_167</strain>
    </source>
</reference>
<dbReference type="Pfam" id="PF01541">
    <property type="entry name" value="GIY-YIG"/>
    <property type="match status" value="1"/>
</dbReference>
<name>A0A068LKN9_9ABAC</name>
<dbReference type="InterPro" id="IPR000305">
    <property type="entry name" value="GIY-YIG_endonuc"/>
</dbReference>
<dbReference type="InterPro" id="IPR050190">
    <property type="entry name" value="UPF0213_domain"/>
</dbReference>